<dbReference type="Gene3D" id="3.40.50.720">
    <property type="entry name" value="NAD(P)-binding Rossmann-like Domain"/>
    <property type="match status" value="2"/>
</dbReference>
<dbReference type="InterPro" id="IPR036291">
    <property type="entry name" value="NAD(P)-bd_dom_sf"/>
</dbReference>
<evidence type="ECO:0000313" key="10">
    <source>
        <dbReference type="EMBL" id="EGV20656.1"/>
    </source>
</evidence>
<feature type="domain" description="Alcohol dehydrogenase-like C-terminal" evidence="7">
    <location>
        <begin position="224"/>
        <end position="344"/>
    </location>
</feature>
<dbReference type="PANTHER" id="PTHR43350">
    <property type="entry name" value="NAD-DEPENDENT ALCOHOL DEHYDROGENASE"/>
    <property type="match status" value="1"/>
</dbReference>
<dbReference type="OrthoDB" id="9774191at2"/>
<protein>
    <submittedName>
        <fullName evidence="10">Alcohol dehydrogenase zinc-binding domain protein</fullName>
    </submittedName>
</protein>
<keyword evidence="11" id="KW-1185">Reference proteome</keyword>
<evidence type="ECO:0000256" key="2">
    <source>
        <dbReference type="ARBA" id="ARBA00008072"/>
    </source>
</evidence>
<dbReference type="Pfam" id="PF00107">
    <property type="entry name" value="ADH_zinc_N"/>
    <property type="match status" value="1"/>
</dbReference>
<dbReference type="EMBL" id="AFWV01000001">
    <property type="protein sequence ID" value="EGV20656.1"/>
    <property type="molecule type" value="Genomic_DNA"/>
</dbReference>
<feature type="compositionally biased region" description="Polar residues" evidence="6">
    <location>
        <begin position="587"/>
        <end position="598"/>
    </location>
</feature>
<evidence type="ECO:0000256" key="6">
    <source>
        <dbReference type="SAM" id="MobiDB-lite"/>
    </source>
</evidence>
<feature type="domain" description="Gfo/Idh/MocA-like oxidoreductase N-terminal" evidence="8">
    <location>
        <begin position="469"/>
        <end position="568"/>
    </location>
</feature>
<keyword evidence="4" id="KW-0862">Zinc</keyword>
<dbReference type="eggNOG" id="COG1063">
    <property type="taxonomic scope" value="Bacteria"/>
</dbReference>
<evidence type="ECO:0000259" key="7">
    <source>
        <dbReference type="Pfam" id="PF00107"/>
    </source>
</evidence>
<evidence type="ECO:0000259" key="9">
    <source>
        <dbReference type="Pfam" id="PF22725"/>
    </source>
</evidence>
<keyword evidence="5" id="KW-0560">Oxidoreductase</keyword>
<gene>
    <name evidence="10" type="ORF">ThimaDRAFT_0434</name>
</gene>
<accession>F9U683</accession>
<dbReference type="InterPro" id="IPR013149">
    <property type="entry name" value="ADH-like_C"/>
</dbReference>
<evidence type="ECO:0000256" key="3">
    <source>
        <dbReference type="ARBA" id="ARBA00022723"/>
    </source>
</evidence>
<evidence type="ECO:0000256" key="4">
    <source>
        <dbReference type="ARBA" id="ARBA00022833"/>
    </source>
</evidence>
<organism evidence="10 11">
    <name type="scientific">Thiocapsa marina 5811</name>
    <dbReference type="NCBI Taxonomy" id="768671"/>
    <lineage>
        <taxon>Bacteria</taxon>
        <taxon>Pseudomonadati</taxon>
        <taxon>Pseudomonadota</taxon>
        <taxon>Gammaproteobacteria</taxon>
        <taxon>Chromatiales</taxon>
        <taxon>Chromatiaceae</taxon>
        <taxon>Thiocapsa</taxon>
    </lineage>
</organism>
<evidence type="ECO:0000313" key="11">
    <source>
        <dbReference type="Proteomes" id="UP000005459"/>
    </source>
</evidence>
<dbReference type="GO" id="GO:0046872">
    <property type="term" value="F:metal ion binding"/>
    <property type="evidence" value="ECO:0007669"/>
    <property type="project" value="UniProtKB-KW"/>
</dbReference>
<feature type="domain" description="GFO/IDH/MocA-like oxidoreductase" evidence="9">
    <location>
        <begin position="655"/>
        <end position="760"/>
    </location>
</feature>
<evidence type="ECO:0000256" key="1">
    <source>
        <dbReference type="ARBA" id="ARBA00001947"/>
    </source>
</evidence>
<dbReference type="SUPFAM" id="SSF51735">
    <property type="entry name" value="NAD(P)-binding Rossmann-fold domains"/>
    <property type="match status" value="2"/>
</dbReference>
<dbReference type="Gene3D" id="3.30.360.10">
    <property type="entry name" value="Dihydrodipicolinate Reductase, domain 2"/>
    <property type="match status" value="1"/>
</dbReference>
<dbReference type="AlphaFoldDB" id="F9U683"/>
<dbReference type="PATRIC" id="fig|768671.3.peg.481"/>
<dbReference type="Pfam" id="PF01408">
    <property type="entry name" value="GFO_IDH_MocA"/>
    <property type="match status" value="1"/>
</dbReference>
<dbReference type="STRING" id="768671.ThimaDRAFT_0434"/>
<dbReference type="RefSeq" id="WP_007191312.1">
    <property type="nucleotide sequence ID" value="NZ_AFWV01000001.1"/>
</dbReference>
<dbReference type="SUPFAM" id="SSF50129">
    <property type="entry name" value="GroES-like"/>
    <property type="match status" value="1"/>
</dbReference>
<dbReference type="PANTHER" id="PTHR43350:SF19">
    <property type="entry name" value="D-GULOSIDE 3-DEHYDROGENASE"/>
    <property type="match status" value="1"/>
</dbReference>
<dbReference type="SUPFAM" id="SSF55347">
    <property type="entry name" value="Glyceraldehyde-3-phosphate dehydrogenase-like, C-terminal domain"/>
    <property type="match status" value="1"/>
</dbReference>
<dbReference type="Proteomes" id="UP000005459">
    <property type="component" value="Unassembled WGS sequence"/>
</dbReference>
<dbReference type="InterPro" id="IPR055170">
    <property type="entry name" value="GFO_IDH_MocA-like_dom"/>
</dbReference>
<name>F9U683_9GAMM</name>
<sequence>MKQILQNLQDGSTELAEVPCPRVGRGAVLIRTTCSLISAGTERMVVDFGKANPLEKARQQPDKVRQVLEKVKTDGLVPTVEAVRNKLGQPLALGYCNVGVVESIGTGAGRRGTEKIGTEALRQGGGKGTEALRQEGTEQRGSDGHLVPQCLSASVPFRVGDRVASNGKHAEMVSVPVNLCARIPDAVSDEAAAFTVIGAIALQGIRLAAPTLGEAVVVTGLGLIGLMTVQLLRAHGCRVLGIDMDPTKLALARQFGAETVDLSAGQDPVAVAEGFSRGRGVDAVIITAATRSNGPVHQAALMSRKRGRIVLVGVVGLELSRADFYEKELSFQVSCSYGPGRYDPLYEEQGQDYPMGFVRWTEQRNFEAVLDMLADGRLDVGPLVSHRFALGDAERAYAVVGGAEPSLGIVLEYPGGDEGRLLARTVPLQGTEALRHLGTEKRGAFEHLVPQSLSASVPSSGASVPSLSFIGSGNYASGVLIPAFKAAGARLVAVASSGGVSGVHAGKKFGFARTTTDTEALFTDPDSDALVVTTRHDSHARMVLQGLAAGKAVFVEKPLCLTLGELGEIEVALGLVARDAERRDYTPTRSVGASSASERGTEALRQGGNEQSGGEPAVPQCLSASVPSANASVPSPSVPLLMVGFNRRFAPQVQKMKALLAGVTGPKAFVMTVNAGAIPADHWTQDPAVGGGRIIGEACHFVDLLRFLADAPIARAEALAMDSATGDSVSISLSFSDGSIGTVHYLANGSKAFPKERLEVFAAGRVLQLDNFRRLVGFGWPGFKSMNLWRQDKGQRACAAAFVEALRNGGPAPIPLEEILEVSRVAIEVAQP</sequence>
<evidence type="ECO:0000259" key="8">
    <source>
        <dbReference type="Pfam" id="PF01408"/>
    </source>
</evidence>
<dbReference type="InterPro" id="IPR000683">
    <property type="entry name" value="Gfo/Idh/MocA-like_OxRdtase_N"/>
</dbReference>
<dbReference type="eggNOG" id="COG0673">
    <property type="taxonomic scope" value="Bacteria"/>
</dbReference>
<dbReference type="GO" id="GO:0016491">
    <property type="term" value="F:oxidoreductase activity"/>
    <property type="evidence" value="ECO:0007669"/>
    <property type="project" value="UniProtKB-KW"/>
</dbReference>
<proteinExistence type="inferred from homology"/>
<comment type="cofactor">
    <cofactor evidence="1">
        <name>Zn(2+)</name>
        <dbReference type="ChEBI" id="CHEBI:29105"/>
    </cofactor>
</comment>
<reference evidence="10 11" key="1">
    <citation type="submission" date="2011-06" db="EMBL/GenBank/DDBJ databases">
        <title>The draft genome of Thiocapsa marina 5811.</title>
        <authorList>
            <consortium name="US DOE Joint Genome Institute (JGI-PGF)"/>
            <person name="Lucas S."/>
            <person name="Han J."/>
            <person name="Cheng J.-F."/>
            <person name="Goodwin L."/>
            <person name="Pitluck S."/>
            <person name="Peters L."/>
            <person name="Land M.L."/>
            <person name="Hauser L."/>
            <person name="Vogl K."/>
            <person name="Liu Z."/>
            <person name="Imhoff J."/>
            <person name="Thiel V."/>
            <person name="Frigaard N.-U."/>
            <person name="Bryant D."/>
            <person name="Woyke T.J."/>
        </authorList>
    </citation>
    <scope>NUCLEOTIDE SEQUENCE [LARGE SCALE GENOMIC DNA]</scope>
    <source>
        <strain evidence="10 11">5811</strain>
    </source>
</reference>
<comment type="similarity">
    <text evidence="2">Belongs to the zinc-containing alcohol dehydrogenase family.</text>
</comment>
<keyword evidence="3" id="KW-0479">Metal-binding</keyword>
<feature type="region of interest" description="Disordered" evidence="6">
    <location>
        <begin position="584"/>
        <end position="621"/>
    </location>
</feature>
<dbReference type="GO" id="GO:0000166">
    <property type="term" value="F:nucleotide binding"/>
    <property type="evidence" value="ECO:0007669"/>
    <property type="project" value="InterPro"/>
</dbReference>
<dbReference type="CDD" id="cd08255">
    <property type="entry name" value="2-desacetyl-2-hydroxyethyl_bacteriochlorophyllide_like"/>
    <property type="match status" value="1"/>
</dbReference>
<evidence type="ECO:0000256" key="5">
    <source>
        <dbReference type="ARBA" id="ARBA00023002"/>
    </source>
</evidence>
<dbReference type="InterPro" id="IPR011032">
    <property type="entry name" value="GroES-like_sf"/>
</dbReference>
<dbReference type="Gene3D" id="3.90.180.10">
    <property type="entry name" value="Medium-chain alcohol dehydrogenases, catalytic domain"/>
    <property type="match status" value="2"/>
</dbReference>
<dbReference type="Pfam" id="PF22725">
    <property type="entry name" value="GFO_IDH_MocA_C3"/>
    <property type="match status" value="1"/>
</dbReference>